<reference evidence="3" key="1">
    <citation type="submission" date="2021-04" db="EMBL/GenBank/DDBJ databases">
        <authorList>
            <person name="Zhang D.-C."/>
        </authorList>
    </citation>
    <scope>NUCLEOTIDE SEQUENCE</scope>
    <source>
        <strain evidence="3">CGMCC 1.15697</strain>
    </source>
</reference>
<feature type="coiled-coil region" evidence="1">
    <location>
        <begin position="41"/>
        <end position="75"/>
    </location>
</feature>
<dbReference type="AlphaFoldDB" id="A0A8J7V2A7"/>
<keyword evidence="4" id="KW-1185">Reference proteome</keyword>
<dbReference type="RefSeq" id="WP_210680142.1">
    <property type="nucleotide sequence ID" value="NZ_JAGMWN010000001.1"/>
</dbReference>
<keyword evidence="1" id="KW-0175">Coiled coil</keyword>
<evidence type="ECO:0000313" key="4">
    <source>
        <dbReference type="Proteomes" id="UP000672602"/>
    </source>
</evidence>
<evidence type="ECO:0000256" key="2">
    <source>
        <dbReference type="SAM" id="Phobius"/>
    </source>
</evidence>
<name>A0A8J7V2A7_9PROT</name>
<comment type="caution">
    <text evidence="3">The sequence shown here is derived from an EMBL/GenBank/DDBJ whole genome shotgun (WGS) entry which is preliminary data.</text>
</comment>
<feature type="transmembrane region" description="Helical" evidence="2">
    <location>
        <begin position="12"/>
        <end position="29"/>
    </location>
</feature>
<sequence>MAVLHEFRRRSRHVVVPVLGACVIGYFVYHTVQGDRGLLAYMRLSGEVARAEAVLADARAERMRLEHKVNLLDGDSLDLDMLEERARDVLNRVRDDEIVVFMPVEG</sequence>
<evidence type="ECO:0000313" key="3">
    <source>
        <dbReference type="EMBL" id="MBP5855559.1"/>
    </source>
</evidence>
<organism evidence="3 4">
    <name type="scientific">Marivibrio halodurans</name>
    <dbReference type="NCBI Taxonomy" id="2039722"/>
    <lineage>
        <taxon>Bacteria</taxon>
        <taxon>Pseudomonadati</taxon>
        <taxon>Pseudomonadota</taxon>
        <taxon>Alphaproteobacteria</taxon>
        <taxon>Rhodospirillales</taxon>
        <taxon>Rhodospirillaceae</taxon>
        <taxon>Marivibrio</taxon>
    </lineage>
</organism>
<keyword evidence="2" id="KW-0812">Transmembrane</keyword>
<accession>A0A8J7V2A7</accession>
<dbReference type="InterPro" id="IPR007060">
    <property type="entry name" value="FtsL/DivIC"/>
</dbReference>
<keyword evidence="2" id="KW-0472">Membrane</keyword>
<protein>
    <submittedName>
        <fullName evidence="3">Septum formation initiator family protein</fullName>
    </submittedName>
</protein>
<evidence type="ECO:0000256" key="1">
    <source>
        <dbReference type="SAM" id="Coils"/>
    </source>
</evidence>
<dbReference type="Proteomes" id="UP000672602">
    <property type="component" value="Unassembled WGS sequence"/>
</dbReference>
<keyword evidence="2" id="KW-1133">Transmembrane helix</keyword>
<dbReference type="EMBL" id="JAGMWN010000001">
    <property type="protein sequence ID" value="MBP5855559.1"/>
    <property type="molecule type" value="Genomic_DNA"/>
</dbReference>
<proteinExistence type="predicted"/>
<gene>
    <name evidence="3" type="ORF">KAJ83_00950</name>
</gene>
<dbReference type="Pfam" id="PF04977">
    <property type="entry name" value="DivIC"/>
    <property type="match status" value="1"/>
</dbReference>